<keyword evidence="2" id="KW-1185">Reference proteome</keyword>
<evidence type="ECO:0000313" key="1">
    <source>
        <dbReference type="EMBL" id="SFU48820.1"/>
    </source>
</evidence>
<evidence type="ECO:0000313" key="2">
    <source>
        <dbReference type="Proteomes" id="UP000199138"/>
    </source>
</evidence>
<sequence>MEILQRVKNTPQFCKVELCFSGDLLPSSIAEWQPFFNSSDNNSIFYKTYGSKSSLSFSEESSETKAGVYYTQTVTFRFPSIDKYRAERIALMQKVKYIKVVLTSGHNIYVGRNDYYQNSKPKCRVQTNQNLAEVTFTSNSITPVGLGPNATGLGFPYSIPTVLIPVT</sequence>
<reference evidence="1 2" key="1">
    <citation type="submission" date="2016-10" db="EMBL/GenBank/DDBJ databases">
        <authorList>
            <person name="de Groot N.N."/>
        </authorList>
    </citation>
    <scope>NUCLEOTIDE SEQUENCE [LARGE SCALE GENOMIC DNA]</scope>
    <source>
        <strain evidence="1 2">CGMCC 1.12333</strain>
    </source>
</reference>
<dbReference type="EMBL" id="FPBK01000005">
    <property type="protein sequence ID" value="SFU48820.1"/>
    <property type="molecule type" value="Genomic_DNA"/>
</dbReference>
<dbReference type="AlphaFoldDB" id="A0A1I7GK45"/>
<organism evidence="1 2">
    <name type="scientific">Pustulibacterium marinum</name>
    <dbReference type="NCBI Taxonomy" id="1224947"/>
    <lineage>
        <taxon>Bacteria</taxon>
        <taxon>Pseudomonadati</taxon>
        <taxon>Bacteroidota</taxon>
        <taxon>Flavobacteriia</taxon>
        <taxon>Flavobacteriales</taxon>
        <taxon>Flavobacteriaceae</taxon>
        <taxon>Pustulibacterium</taxon>
    </lineage>
</organism>
<dbReference type="STRING" id="1224947.SAMN05216480_10520"/>
<name>A0A1I7GK45_9FLAO</name>
<dbReference type="Proteomes" id="UP000199138">
    <property type="component" value="Unassembled WGS sequence"/>
</dbReference>
<accession>A0A1I7GK45</accession>
<proteinExistence type="predicted"/>
<gene>
    <name evidence="1" type="ORF">SAMN05216480_10520</name>
</gene>
<dbReference type="RefSeq" id="WP_143106381.1">
    <property type="nucleotide sequence ID" value="NZ_FPBK01000005.1"/>
</dbReference>
<dbReference type="OrthoDB" id="1448594at2"/>
<protein>
    <submittedName>
        <fullName evidence="1">Uncharacterized protein</fullName>
    </submittedName>
</protein>